<protein>
    <submittedName>
        <fullName evidence="2">Membrane protein</fullName>
    </submittedName>
</protein>
<dbReference type="AlphaFoldDB" id="A0A0R0CB96"/>
<accession>A0A0R0CB96</accession>
<dbReference type="PATRIC" id="fig|517011.3.peg.102"/>
<keyword evidence="1" id="KW-0812">Transmembrane</keyword>
<dbReference type="EMBL" id="LDJK01000105">
    <property type="protein sequence ID" value="KRG66847.1"/>
    <property type="molecule type" value="Genomic_DNA"/>
</dbReference>
<sequence length="520" mass="56772">MDRNSRRAGEQGHDALQRVRREGRWWWVQARHTRRIWRWALLAAGVLFLALILLRRPLADWFWDEPQIEQLIEQGDRALAAGQLSSADGRGARDYFQAALALDGDRSEARDGLARTGAAALRSGEAALASGALEEAAEALALARQLQVPQQDSEALARQLRERRAAGAGLDALLAQARQALAAGRLDDTPDDALPLLQRVLELRPLDVTALEAREDALSDLLLRARAASEEGDVRQAARLLQRARDYDPGHADVPASQEALSRALESRARRAASELRRGRLDASIAQLQPALDAAGDEAVVAAQRERLAAALVKEGLRLAADYRFADAVARIDEAQRMQASPREVAAARQQVERARVARQSQQGRLAPSRAGRQQLERLLERLQQAEARGQLIAPPGASAFDALREAQSLAPDDPRVMAAAKRLLPASRHCFEDALRQNRVEAAGACLQAWQTLAPTTAAIGLARNRLALRWLAIGSERLGSGDVGFATRAAEQARQWQPTLAELPAFEARVRQAGDIGR</sequence>
<keyword evidence="3" id="KW-1185">Reference proteome</keyword>
<name>A0A0R0CB96_9GAMM</name>
<comment type="caution">
    <text evidence="2">The sequence shown here is derived from an EMBL/GenBank/DDBJ whole genome shotgun (WGS) entry which is preliminary data.</text>
</comment>
<evidence type="ECO:0000313" key="2">
    <source>
        <dbReference type="EMBL" id="KRG66847.1"/>
    </source>
</evidence>
<evidence type="ECO:0000313" key="3">
    <source>
        <dbReference type="Proteomes" id="UP000051386"/>
    </source>
</evidence>
<feature type="transmembrane region" description="Helical" evidence="1">
    <location>
        <begin position="36"/>
        <end position="54"/>
    </location>
</feature>
<reference evidence="2 3" key="1">
    <citation type="submission" date="2015-05" db="EMBL/GenBank/DDBJ databases">
        <title>Genome sequencing and analysis of members of genus Stenotrophomonas.</title>
        <authorList>
            <person name="Patil P.P."/>
            <person name="Midha S."/>
            <person name="Patil P.B."/>
        </authorList>
    </citation>
    <scope>NUCLEOTIDE SEQUENCE [LARGE SCALE GENOMIC DNA]</scope>
    <source>
        <strain evidence="2 3">DSM 21508</strain>
    </source>
</reference>
<proteinExistence type="predicted"/>
<dbReference type="InterPro" id="IPR011990">
    <property type="entry name" value="TPR-like_helical_dom_sf"/>
</dbReference>
<keyword evidence="1" id="KW-0472">Membrane</keyword>
<keyword evidence="1" id="KW-1133">Transmembrane helix</keyword>
<dbReference type="SUPFAM" id="SSF48452">
    <property type="entry name" value="TPR-like"/>
    <property type="match status" value="1"/>
</dbReference>
<dbReference type="RefSeq" id="WP_057687544.1">
    <property type="nucleotide sequence ID" value="NZ_LDJK01000105.1"/>
</dbReference>
<dbReference type="Gene3D" id="1.25.40.10">
    <property type="entry name" value="Tetratricopeptide repeat domain"/>
    <property type="match status" value="1"/>
</dbReference>
<organism evidence="2 3">
    <name type="scientific">Stenotrophomonas chelatiphaga</name>
    <dbReference type="NCBI Taxonomy" id="517011"/>
    <lineage>
        <taxon>Bacteria</taxon>
        <taxon>Pseudomonadati</taxon>
        <taxon>Pseudomonadota</taxon>
        <taxon>Gammaproteobacteria</taxon>
        <taxon>Lysobacterales</taxon>
        <taxon>Lysobacteraceae</taxon>
        <taxon>Stenotrophomonas</taxon>
    </lineage>
</organism>
<evidence type="ECO:0000256" key="1">
    <source>
        <dbReference type="SAM" id="Phobius"/>
    </source>
</evidence>
<dbReference type="Proteomes" id="UP000051386">
    <property type="component" value="Unassembled WGS sequence"/>
</dbReference>
<gene>
    <name evidence="2" type="ORF">ABB28_17015</name>
</gene>